<dbReference type="AlphaFoldDB" id="A0A9N8HEK2"/>
<feature type="transmembrane region" description="Helical" evidence="2">
    <location>
        <begin position="550"/>
        <end position="583"/>
    </location>
</feature>
<accession>A0A9N8HEK2</accession>
<keyword evidence="2" id="KW-0812">Transmembrane</keyword>
<dbReference type="GO" id="GO:0015031">
    <property type="term" value="P:protein transport"/>
    <property type="evidence" value="ECO:0007669"/>
    <property type="project" value="InterPro"/>
</dbReference>
<dbReference type="PANTHER" id="PTHR12161:SF5">
    <property type="entry name" value="IST1 HOMOLOG"/>
    <property type="match status" value="1"/>
</dbReference>
<evidence type="ECO:0000313" key="3">
    <source>
        <dbReference type="EMBL" id="CAB9512123.1"/>
    </source>
</evidence>
<gene>
    <name evidence="3" type="ORF">SEMRO_520_G159100.1</name>
</gene>
<sequence length="614" mass="67062">MFSRGSFDATKLKAALKLASSRFDVAKNKKMALMKQNMREVAVLLAEDPPKEEKARIRTERLIKDDYLIEAYEILQLECQLLVERVQLIKHLKMECPPDLVPCVSDLIYAAPRVDIPELQEIKQQLVAKFGKTLAMDADNNKDGVVNPRIVEKLSLSPPTAFLVQNYMTKIAKLHQVSYEPTLQMTLKEALEPIAAPIGYSVPVAMGTGLGSLHVVQEPQTSMLGTAAVPSTNPDFNKETLTEVKAFPCAPQGGSLLDAESTNNKMSPFPPANPTEPACVEEKSNQADPDFVQSQLNITQNEVPDESTNIMDYEHVDCKGIRKDSLASGDHSLPRQLRVPHAAEQDIPDTTELYGVLTGLSLPVAKQEPAGPKQEPKAIGSFDFCDVEDEDMKENLNHATEDHVAKVNVTHRIPSIQVKPTPESTELEFLRKRFQALATPLEDTKNLDQSCVRAVDPWADKLYNSKNPGSSSFAIVSHIDAEQADTQEDCLWVASSSGCGEENKDNTGDQVDLQENEEKCVFRDAEIHGREGEETLNTRSPRSNNSLEEYITGAAIAGGAVGFVVAGSFGGILGAAGVAHLAANKNGKAADMARKCGEKVSEMTGKLVQKMEQA</sequence>
<dbReference type="Proteomes" id="UP001153069">
    <property type="component" value="Unassembled WGS sequence"/>
</dbReference>
<dbReference type="InterPro" id="IPR042277">
    <property type="entry name" value="IST1-like"/>
</dbReference>
<evidence type="ECO:0000256" key="1">
    <source>
        <dbReference type="ARBA" id="ARBA00005536"/>
    </source>
</evidence>
<dbReference type="Pfam" id="PF03398">
    <property type="entry name" value="Ist1"/>
    <property type="match status" value="1"/>
</dbReference>
<dbReference type="Gene3D" id="1.20.1260.60">
    <property type="entry name" value="Vacuolar protein sorting-associated protein Ist1"/>
    <property type="match status" value="1"/>
</dbReference>
<evidence type="ECO:0000313" key="4">
    <source>
        <dbReference type="Proteomes" id="UP001153069"/>
    </source>
</evidence>
<organism evidence="3 4">
    <name type="scientific">Seminavis robusta</name>
    <dbReference type="NCBI Taxonomy" id="568900"/>
    <lineage>
        <taxon>Eukaryota</taxon>
        <taxon>Sar</taxon>
        <taxon>Stramenopiles</taxon>
        <taxon>Ochrophyta</taxon>
        <taxon>Bacillariophyta</taxon>
        <taxon>Bacillariophyceae</taxon>
        <taxon>Bacillariophycidae</taxon>
        <taxon>Naviculales</taxon>
        <taxon>Naviculaceae</taxon>
        <taxon>Seminavis</taxon>
    </lineage>
</organism>
<dbReference type="PANTHER" id="PTHR12161">
    <property type="entry name" value="IST1 FAMILY MEMBER"/>
    <property type="match status" value="1"/>
</dbReference>
<keyword evidence="2" id="KW-0472">Membrane</keyword>
<proteinExistence type="inferred from homology"/>
<keyword evidence="4" id="KW-1185">Reference proteome</keyword>
<comment type="caution">
    <text evidence="3">The sequence shown here is derived from an EMBL/GenBank/DDBJ whole genome shotgun (WGS) entry which is preliminary data.</text>
</comment>
<dbReference type="FunFam" id="1.20.1260.60:FF:000002">
    <property type="entry name" value="Vacuolar protein sorting-associated protein IST1"/>
    <property type="match status" value="1"/>
</dbReference>
<protein>
    <submittedName>
        <fullName evidence="3">IST1 homolog</fullName>
    </submittedName>
</protein>
<dbReference type="OrthoDB" id="29853at2759"/>
<dbReference type="EMBL" id="CAICTM010000519">
    <property type="protein sequence ID" value="CAB9512123.1"/>
    <property type="molecule type" value="Genomic_DNA"/>
</dbReference>
<name>A0A9N8HEK2_9STRA</name>
<reference evidence="3" key="1">
    <citation type="submission" date="2020-06" db="EMBL/GenBank/DDBJ databases">
        <authorList>
            <consortium name="Plant Systems Biology data submission"/>
        </authorList>
    </citation>
    <scope>NUCLEOTIDE SEQUENCE</scope>
    <source>
        <strain evidence="3">D6</strain>
    </source>
</reference>
<dbReference type="InterPro" id="IPR005061">
    <property type="entry name" value="Ist1"/>
</dbReference>
<keyword evidence="2" id="KW-1133">Transmembrane helix</keyword>
<evidence type="ECO:0000256" key="2">
    <source>
        <dbReference type="SAM" id="Phobius"/>
    </source>
</evidence>
<comment type="similarity">
    <text evidence="1">Belongs to the IST1 family.</text>
</comment>